<protein>
    <submittedName>
        <fullName evidence="1">Uncharacterized protein</fullName>
    </submittedName>
</protein>
<sequence>MWGARKGLWITSYLGYLQQYFDIVYYDSQQLADLDVVVHTRENLCKAFFDGGRETAIAQILRKETEPSHYLTFCAGGTIGWEAALKGLPMKSLYAVSPINLHLQDQKPDCPVNLLFGEYQEEKPDAAWAKELGVTMDVVPQFGNELYSDEKIIQKVCLSLLERVLKKQFQY</sequence>
<accession>A0A6L9EGJ5</accession>
<dbReference type="Proteomes" id="UP000475249">
    <property type="component" value="Unassembled WGS sequence"/>
</dbReference>
<dbReference type="AlphaFoldDB" id="A0A6L9EGJ5"/>
<evidence type="ECO:0000313" key="1">
    <source>
        <dbReference type="EMBL" id="NAS13910.1"/>
    </source>
</evidence>
<comment type="caution">
    <text evidence="1">The sequence shown here is derived from an EMBL/GenBank/DDBJ whole genome shotgun (WGS) entry which is preliminary data.</text>
</comment>
<dbReference type="EMBL" id="WXYO01000008">
    <property type="protein sequence ID" value="NAS13910.1"/>
    <property type="molecule type" value="Genomic_DNA"/>
</dbReference>
<organism evidence="1 2">
    <name type="scientific">Poritiphilus flavus</name>
    <dbReference type="NCBI Taxonomy" id="2697053"/>
    <lineage>
        <taxon>Bacteria</taxon>
        <taxon>Pseudomonadati</taxon>
        <taxon>Bacteroidota</taxon>
        <taxon>Flavobacteriia</taxon>
        <taxon>Flavobacteriales</taxon>
        <taxon>Flavobacteriaceae</taxon>
        <taxon>Poritiphilus</taxon>
    </lineage>
</organism>
<name>A0A6L9EGJ5_9FLAO</name>
<evidence type="ECO:0000313" key="2">
    <source>
        <dbReference type="Proteomes" id="UP000475249"/>
    </source>
</evidence>
<gene>
    <name evidence="1" type="ORF">GTQ38_18000</name>
</gene>
<keyword evidence="2" id="KW-1185">Reference proteome</keyword>
<reference evidence="1 2" key="1">
    <citation type="submission" date="2020-01" db="EMBL/GenBank/DDBJ databases">
        <title>Bacteria diversity of Porities sp.</title>
        <authorList>
            <person name="Wang G."/>
        </authorList>
    </citation>
    <scope>NUCLEOTIDE SEQUENCE [LARGE SCALE GENOMIC DNA]</scope>
    <source>
        <strain evidence="1 2">R33</strain>
    </source>
</reference>
<proteinExistence type="predicted"/>